<protein>
    <recommendedName>
        <fullName evidence="2">DUF2231 domain-containing protein</fullName>
    </recommendedName>
</protein>
<organism evidence="3 4">
    <name type="scientific">Novilysobacter luteus</name>
    <dbReference type="NCBI Taxonomy" id="2822368"/>
    <lineage>
        <taxon>Bacteria</taxon>
        <taxon>Pseudomonadati</taxon>
        <taxon>Pseudomonadota</taxon>
        <taxon>Gammaproteobacteria</taxon>
        <taxon>Lysobacterales</taxon>
        <taxon>Lysobacteraceae</taxon>
        <taxon>Novilysobacter</taxon>
    </lineage>
</organism>
<feature type="transmembrane region" description="Helical" evidence="1">
    <location>
        <begin position="62"/>
        <end position="82"/>
    </location>
</feature>
<feature type="transmembrane region" description="Helical" evidence="1">
    <location>
        <begin position="94"/>
        <end position="113"/>
    </location>
</feature>
<keyword evidence="1" id="KW-0472">Membrane</keyword>
<evidence type="ECO:0000256" key="1">
    <source>
        <dbReference type="SAM" id="Phobius"/>
    </source>
</evidence>
<feature type="transmembrane region" description="Helical" evidence="1">
    <location>
        <begin position="125"/>
        <end position="144"/>
    </location>
</feature>
<dbReference type="Proteomes" id="UP000680116">
    <property type="component" value="Chromosome"/>
</dbReference>
<feature type="domain" description="DUF2231" evidence="2">
    <location>
        <begin position="27"/>
        <end position="143"/>
    </location>
</feature>
<gene>
    <name evidence="3" type="ORF">LYB30171_00297</name>
</gene>
<feature type="transmembrane region" description="Helical" evidence="1">
    <location>
        <begin position="29"/>
        <end position="50"/>
    </location>
</feature>
<dbReference type="InterPro" id="IPR019251">
    <property type="entry name" value="DUF2231_TM"/>
</dbReference>
<name>A0ABM8UCA3_9GAMM</name>
<keyword evidence="1" id="KW-0812">Transmembrane</keyword>
<evidence type="ECO:0000259" key="2">
    <source>
        <dbReference type="Pfam" id="PF09990"/>
    </source>
</evidence>
<accession>A0ABM8UCA3</accession>
<keyword evidence="1" id="KW-1133">Transmembrane helix</keyword>
<evidence type="ECO:0000313" key="3">
    <source>
        <dbReference type="EMBL" id="CAG4968555.1"/>
    </source>
</evidence>
<reference evidence="3 4" key="1">
    <citation type="submission" date="2021-04" db="EMBL/GenBank/DDBJ databases">
        <authorList>
            <person name="Rodrigo-Torres L."/>
            <person name="Arahal R. D."/>
            <person name="Lucena T."/>
        </authorList>
    </citation>
    <scope>NUCLEOTIDE SEQUENCE [LARGE SCALE GENOMIC DNA]</scope>
    <source>
        <strain evidence="3 4">CECT 30171</strain>
    </source>
</reference>
<proteinExistence type="predicted"/>
<dbReference type="EMBL" id="OU015430">
    <property type="protein sequence ID" value="CAG4968555.1"/>
    <property type="molecule type" value="Genomic_DNA"/>
</dbReference>
<dbReference type="Pfam" id="PF09990">
    <property type="entry name" value="DUF2231"/>
    <property type="match status" value="1"/>
</dbReference>
<keyword evidence="4" id="KW-1185">Reference proteome</keyword>
<evidence type="ECO:0000313" key="4">
    <source>
        <dbReference type="Proteomes" id="UP000680116"/>
    </source>
</evidence>
<sequence>MAVAADPHPHAHHVRDYPSTRAPLAIHPLHAVVLAGTLPLLLGALLTDLAYRASHQIQWSNFASWLIVGAMVLVGVALVFALVDLFRAGKGRGVPYFVLLVVTFALGVVNALVHGQDAWAIMPEAVVLSAVVFLLACVATWLGFSGYRRGAP</sequence>